<dbReference type="Proteomes" id="UP000239757">
    <property type="component" value="Unassembled WGS sequence"/>
</dbReference>
<keyword evidence="1" id="KW-1133">Transmembrane helix</keyword>
<proteinExistence type="predicted"/>
<evidence type="ECO:0000313" key="2">
    <source>
        <dbReference type="EMBL" id="PPS01217.1"/>
    </source>
</evidence>
<keyword evidence="1" id="KW-0472">Membrane</keyword>
<dbReference type="EMBL" id="KZ665149">
    <property type="protein sequence ID" value="PPS01217.1"/>
    <property type="molecule type" value="Genomic_DNA"/>
</dbReference>
<protein>
    <submittedName>
        <fullName evidence="2">Uncharacterized protein</fullName>
    </submittedName>
</protein>
<evidence type="ECO:0000256" key="1">
    <source>
        <dbReference type="SAM" id="Phobius"/>
    </source>
</evidence>
<gene>
    <name evidence="2" type="ORF">GOBAR_AA19448</name>
</gene>
<sequence>MAASPVLSASPTALIEPFPSMAASPVLSGWGLPPLILWSMYVEIDYKKRHSSNSGGSYRYSNDGCTIASRRLTSSNTIEAPATTLPTGPSTVPA</sequence>
<name>A0A2P5XD01_GOSBA</name>
<feature type="transmembrane region" description="Helical" evidence="1">
    <location>
        <begin position="20"/>
        <end position="42"/>
    </location>
</feature>
<evidence type="ECO:0000313" key="3">
    <source>
        <dbReference type="Proteomes" id="UP000239757"/>
    </source>
</evidence>
<dbReference type="AlphaFoldDB" id="A0A2P5XD01"/>
<keyword evidence="1" id="KW-0812">Transmembrane</keyword>
<organism evidence="2 3">
    <name type="scientific">Gossypium barbadense</name>
    <name type="common">Sea Island cotton</name>
    <name type="synonym">Hibiscus barbadensis</name>
    <dbReference type="NCBI Taxonomy" id="3634"/>
    <lineage>
        <taxon>Eukaryota</taxon>
        <taxon>Viridiplantae</taxon>
        <taxon>Streptophyta</taxon>
        <taxon>Embryophyta</taxon>
        <taxon>Tracheophyta</taxon>
        <taxon>Spermatophyta</taxon>
        <taxon>Magnoliopsida</taxon>
        <taxon>eudicotyledons</taxon>
        <taxon>Gunneridae</taxon>
        <taxon>Pentapetalae</taxon>
        <taxon>rosids</taxon>
        <taxon>malvids</taxon>
        <taxon>Malvales</taxon>
        <taxon>Malvaceae</taxon>
        <taxon>Malvoideae</taxon>
        <taxon>Gossypium</taxon>
    </lineage>
</organism>
<accession>A0A2P5XD01</accession>
<reference evidence="2 3" key="1">
    <citation type="submission" date="2015-01" db="EMBL/GenBank/DDBJ databases">
        <title>Genome of allotetraploid Gossypium barbadense reveals genomic plasticity and fiber elongation in cotton evolution.</title>
        <authorList>
            <person name="Chen X."/>
            <person name="Liu X."/>
            <person name="Zhao B."/>
            <person name="Zheng H."/>
            <person name="Hu Y."/>
            <person name="Lu G."/>
            <person name="Yang C."/>
            <person name="Chen J."/>
            <person name="Shan C."/>
            <person name="Zhang L."/>
            <person name="Zhou Y."/>
            <person name="Wang L."/>
            <person name="Guo W."/>
            <person name="Bai Y."/>
            <person name="Ruan J."/>
            <person name="Shangguan X."/>
            <person name="Mao Y."/>
            <person name="Jiang J."/>
            <person name="Zhu Y."/>
            <person name="Lei J."/>
            <person name="Kang H."/>
            <person name="Chen S."/>
            <person name="He X."/>
            <person name="Wang R."/>
            <person name="Wang Y."/>
            <person name="Chen J."/>
            <person name="Wang L."/>
            <person name="Yu S."/>
            <person name="Wang B."/>
            <person name="Wei J."/>
            <person name="Song S."/>
            <person name="Lu X."/>
            <person name="Gao Z."/>
            <person name="Gu W."/>
            <person name="Deng X."/>
            <person name="Ma D."/>
            <person name="Wang S."/>
            <person name="Liang W."/>
            <person name="Fang L."/>
            <person name="Cai C."/>
            <person name="Zhu X."/>
            <person name="Zhou B."/>
            <person name="Zhang Y."/>
            <person name="Chen Z."/>
            <person name="Xu S."/>
            <person name="Zhu R."/>
            <person name="Wang S."/>
            <person name="Zhang T."/>
            <person name="Zhao G."/>
        </authorList>
    </citation>
    <scope>NUCLEOTIDE SEQUENCE [LARGE SCALE GENOMIC DNA]</scope>
    <source>
        <strain evidence="3">cv. Xinhai21</strain>
        <tissue evidence="2">Leaf</tissue>
    </source>
</reference>